<evidence type="ECO:0000256" key="4">
    <source>
        <dbReference type="ARBA" id="ARBA00022801"/>
    </source>
</evidence>
<comment type="caution">
    <text evidence="11">The sequence shown here is derived from an EMBL/GenBank/DDBJ whole genome shotgun (WGS) entry which is preliminary data.</text>
</comment>
<evidence type="ECO:0000256" key="3">
    <source>
        <dbReference type="ARBA" id="ARBA00022723"/>
    </source>
</evidence>
<feature type="domain" description="Peptidase M16 C-terminal" evidence="8">
    <location>
        <begin position="117"/>
        <end position="295"/>
    </location>
</feature>
<dbReference type="InterPro" id="IPR011249">
    <property type="entry name" value="Metalloenz_LuxS/M16"/>
</dbReference>
<dbReference type="PANTHER" id="PTHR43690">
    <property type="entry name" value="NARDILYSIN"/>
    <property type="match status" value="1"/>
</dbReference>
<comment type="similarity">
    <text evidence="1">Belongs to the peptidase M16 family.</text>
</comment>
<dbReference type="GO" id="GO:0004222">
    <property type="term" value="F:metalloendopeptidase activity"/>
    <property type="evidence" value="ECO:0007669"/>
    <property type="project" value="UniProtKB-EC"/>
</dbReference>
<dbReference type="PANTHER" id="PTHR43690:SF18">
    <property type="entry name" value="INSULIN-DEGRADING ENZYME-RELATED"/>
    <property type="match status" value="1"/>
</dbReference>
<evidence type="ECO:0000313" key="12">
    <source>
        <dbReference type="Proteomes" id="UP001139887"/>
    </source>
</evidence>
<proteinExistence type="inferred from homology"/>
<dbReference type="Proteomes" id="UP001139887">
    <property type="component" value="Unassembled WGS sequence"/>
</dbReference>
<dbReference type="Pfam" id="PF16187">
    <property type="entry name" value="Peptidase_M16_M"/>
    <property type="match status" value="1"/>
</dbReference>
<evidence type="ECO:0000256" key="5">
    <source>
        <dbReference type="ARBA" id="ARBA00022833"/>
    </source>
</evidence>
<dbReference type="AlphaFoldDB" id="A0A9W8I6N1"/>
<keyword evidence="6 11" id="KW-0482">Metalloprotease</keyword>
<dbReference type="Gene3D" id="3.30.830.10">
    <property type="entry name" value="Metalloenzyme, LuxS/M16 peptidase-like"/>
    <property type="match status" value="4"/>
</dbReference>
<dbReference type="Pfam" id="PF22456">
    <property type="entry name" value="PqqF-like_C_4"/>
    <property type="match status" value="1"/>
</dbReference>
<reference evidence="11" key="1">
    <citation type="submission" date="2022-07" db="EMBL/GenBank/DDBJ databases">
        <title>Phylogenomic reconstructions and comparative analyses of Kickxellomycotina fungi.</title>
        <authorList>
            <person name="Reynolds N.K."/>
            <person name="Stajich J.E."/>
            <person name="Barry K."/>
            <person name="Grigoriev I.V."/>
            <person name="Crous P."/>
            <person name="Smith M.E."/>
        </authorList>
    </citation>
    <scope>NUCLEOTIDE SEQUENCE</scope>
    <source>
        <strain evidence="11">NRRL 1566</strain>
    </source>
</reference>
<dbReference type="OrthoDB" id="952271at2759"/>
<protein>
    <submittedName>
        <fullName evidence="11">Metalloprotease</fullName>
        <ecNumber evidence="11">3.4.24.56</ecNumber>
    </submittedName>
</protein>
<name>A0A9W8I6N1_9FUNG</name>
<keyword evidence="4 11" id="KW-0378">Hydrolase</keyword>
<keyword evidence="3" id="KW-0479">Metal-binding</keyword>
<dbReference type="InterPro" id="IPR007863">
    <property type="entry name" value="Peptidase_M16_C"/>
</dbReference>
<dbReference type="InterPro" id="IPR011765">
    <property type="entry name" value="Pept_M16_N"/>
</dbReference>
<feature type="domain" description="Peptidase M16 N-terminal" evidence="7">
    <location>
        <begin position="1"/>
        <end position="92"/>
    </location>
</feature>
<dbReference type="InterPro" id="IPR032632">
    <property type="entry name" value="Peptidase_M16_M"/>
</dbReference>
<evidence type="ECO:0000259" key="8">
    <source>
        <dbReference type="Pfam" id="PF05193"/>
    </source>
</evidence>
<feature type="domain" description="Coenzyme PQQ synthesis protein F-like C-terminal lobe" evidence="10">
    <location>
        <begin position="691"/>
        <end position="770"/>
    </location>
</feature>
<organism evidence="11 12">
    <name type="scientific">Coemansia brasiliensis</name>
    <dbReference type="NCBI Taxonomy" id="2650707"/>
    <lineage>
        <taxon>Eukaryota</taxon>
        <taxon>Fungi</taxon>
        <taxon>Fungi incertae sedis</taxon>
        <taxon>Zoopagomycota</taxon>
        <taxon>Kickxellomycotina</taxon>
        <taxon>Kickxellomycetes</taxon>
        <taxon>Kickxellales</taxon>
        <taxon>Kickxellaceae</taxon>
        <taxon>Coemansia</taxon>
    </lineage>
</organism>
<dbReference type="GO" id="GO:0046872">
    <property type="term" value="F:metal ion binding"/>
    <property type="evidence" value="ECO:0007669"/>
    <property type="project" value="UniProtKB-KW"/>
</dbReference>
<accession>A0A9W8I6N1</accession>
<keyword evidence="2" id="KW-0645">Protease</keyword>
<dbReference type="SUPFAM" id="SSF63411">
    <property type="entry name" value="LuxS/MPP-like metallohydrolase"/>
    <property type="match status" value="4"/>
</dbReference>
<keyword evidence="5" id="KW-0862">Zinc</keyword>
<dbReference type="Pfam" id="PF00675">
    <property type="entry name" value="Peptidase_M16"/>
    <property type="match status" value="1"/>
</dbReference>
<dbReference type="EMBL" id="JANBUW010000081">
    <property type="protein sequence ID" value="KAJ2849389.1"/>
    <property type="molecule type" value="Genomic_DNA"/>
</dbReference>
<evidence type="ECO:0000256" key="1">
    <source>
        <dbReference type="ARBA" id="ARBA00007261"/>
    </source>
</evidence>
<dbReference type="EC" id="3.4.24.56" evidence="11"/>
<evidence type="ECO:0000256" key="2">
    <source>
        <dbReference type="ARBA" id="ARBA00022670"/>
    </source>
</evidence>
<evidence type="ECO:0000259" key="7">
    <source>
        <dbReference type="Pfam" id="PF00675"/>
    </source>
</evidence>
<evidence type="ECO:0000259" key="10">
    <source>
        <dbReference type="Pfam" id="PF22456"/>
    </source>
</evidence>
<dbReference type="Pfam" id="PF05193">
    <property type="entry name" value="Peptidase_M16_C"/>
    <property type="match status" value="1"/>
</dbReference>
<dbReference type="InterPro" id="IPR050626">
    <property type="entry name" value="Peptidase_M16"/>
</dbReference>
<sequence length="991" mass="113328">MGSKKYPQEDDYINYMANNAGVQNAFTYDNTTTYYFHVSSNAFEGALDRFSQGFTQPLLSESCVKREVNAVDSEFKGLLQSDYMKLRQIKKSSSCSEHPYSYFYVGNLQTLQADGLAEQVRNLFNKHYSADIMKMNVASSHDMDQIIEWVVSMFSGIQRRDFASQQSAKHPLSKDTLGKLVYYQTNEQYYKMDIEFPLPDIQPFYKTAPATYYSSLLDYKGPGSLYEMLVQAGLIVNIQSYVEYPYYNGFNMFTVQFTLTSSGYQRFMTVLSALFAYFQMLDEKGPQEKYFNELMAKQSLERNYENKRIPVTSCIEVSMAMCNRYLLPQNALISCATHYDAKLISQFIQYFTPLNCQVFIGGPDHPKLSLDKYEPYFRTQYCIRRPRISEDIAKLCSSKRTSSFELPIHNQYMPQQLNIVGTSDPDKITPTLLQKTELIETWHKLDNQYFTPNGNINLLILLPNAQPSIIDYVAADVLEKYVNKELVTVFDDASAAGMEFAFTSKPEMLLLTISGISENQPLLLKNLLEKIRALKISEHAFDCALSDTKLMYQDMRLKQPFEQLQDLETIQLAQTPVFDLAELENATVTTADIQAKINSIFSQTYSKLLVNGNFSEACAIDIATMIIQTMSSKPLLKTSHIPTRQVDIKPGHYIYQTMARGLETTNNAVRVNIYCGSDLNNKDAVIIDQLVSLISNSFFYQLRTQEQLGYIVQAYSETHDNGSISMVFCIQGEANPLYLTLRINQFIKEFRQRIAACSMEKFKQLVEASKKLRSTIPNDVIFETRMFWIQIQNGTYSFSTREQKVELLDSLQQHELLDMWDACINDETATNYTRVDMQMWSAKTSCPTETELKSYSEQLLCLFKCLESAGYNVDVDELQGFVEMASYEKDKAIEALMLKYASSRATTDIYREISAETVRNLLDAAINSIAAHTKPASTQQVDSAPKSMVEISGGRWLITDIVQFKEEQNVYPLPTPAIKFHPKYTATWELL</sequence>
<dbReference type="GO" id="GO:0006508">
    <property type="term" value="P:proteolysis"/>
    <property type="evidence" value="ECO:0007669"/>
    <property type="project" value="UniProtKB-KW"/>
</dbReference>
<keyword evidence="12" id="KW-1185">Reference proteome</keyword>
<dbReference type="InterPro" id="IPR054734">
    <property type="entry name" value="PqqF-like_C_4"/>
</dbReference>
<evidence type="ECO:0000256" key="6">
    <source>
        <dbReference type="ARBA" id="ARBA00023049"/>
    </source>
</evidence>
<evidence type="ECO:0000313" key="11">
    <source>
        <dbReference type="EMBL" id="KAJ2849389.1"/>
    </source>
</evidence>
<feature type="domain" description="Peptidase M16 middle/third" evidence="9">
    <location>
        <begin position="304"/>
        <end position="574"/>
    </location>
</feature>
<gene>
    <name evidence="11" type="primary">STE23_5</name>
    <name evidence="11" type="ORF">IWW36_002662</name>
</gene>
<evidence type="ECO:0000259" key="9">
    <source>
        <dbReference type="Pfam" id="PF16187"/>
    </source>
</evidence>